<dbReference type="SUPFAM" id="SSF57256">
    <property type="entry name" value="Elafin-like"/>
    <property type="match status" value="1"/>
</dbReference>
<keyword evidence="2" id="KW-0732">Signal</keyword>
<proteinExistence type="predicted"/>
<evidence type="ECO:0000313" key="5">
    <source>
        <dbReference type="Ensembl" id="ENSSFOP00015023240.2"/>
    </source>
</evidence>
<dbReference type="InterPro" id="IPR042447">
    <property type="entry name" value="Anosmin-1"/>
</dbReference>
<dbReference type="Pfam" id="PF00095">
    <property type="entry name" value="WAP"/>
    <property type="match status" value="1"/>
</dbReference>
<feature type="domain" description="Fibronectin type-III" evidence="3">
    <location>
        <begin position="290"/>
        <end position="393"/>
    </location>
</feature>
<dbReference type="GO" id="GO:0005576">
    <property type="term" value="C:extracellular region"/>
    <property type="evidence" value="ECO:0007669"/>
    <property type="project" value="InterPro"/>
</dbReference>
<dbReference type="SMART" id="SM00060">
    <property type="entry name" value="FN3"/>
    <property type="match status" value="3"/>
</dbReference>
<dbReference type="Gene3D" id="4.10.75.10">
    <property type="entry name" value="Elafin-like"/>
    <property type="match status" value="1"/>
</dbReference>
<dbReference type="PROSITE" id="PS51390">
    <property type="entry name" value="WAP"/>
    <property type="match status" value="1"/>
</dbReference>
<dbReference type="GO" id="GO:0030414">
    <property type="term" value="F:peptidase inhibitor activity"/>
    <property type="evidence" value="ECO:0007669"/>
    <property type="project" value="InterPro"/>
</dbReference>
<reference evidence="5" key="2">
    <citation type="submission" date="2025-08" db="UniProtKB">
        <authorList>
            <consortium name="Ensembl"/>
        </authorList>
    </citation>
    <scope>IDENTIFICATION</scope>
</reference>
<dbReference type="CDD" id="cd00063">
    <property type="entry name" value="FN3"/>
    <property type="match status" value="2"/>
</dbReference>
<dbReference type="Pfam" id="PF00041">
    <property type="entry name" value="fn3"/>
    <property type="match status" value="2"/>
</dbReference>
<dbReference type="Proteomes" id="UP000694397">
    <property type="component" value="Chromosome 25"/>
</dbReference>
<dbReference type="GO" id="GO:0009986">
    <property type="term" value="C:cell surface"/>
    <property type="evidence" value="ECO:0007669"/>
    <property type="project" value="TreeGrafter"/>
</dbReference>
<organism evidence="5 6">
    <name type="scientific">Scleropages formosus</name>
    <name type="common">Asian bonytongue</name>
    <name type="synonym">Osteoglossum formosum</name>
    <dbReference type="NCBI Taxonomy" id="113540"/>
    <lineage>
        <taxon>Eukaryota</taxon>
        <taxon>Metazoa</taxon>
        <taxon>Chordata</taxon>
        <taxon>Craniata</taxon>
        <taxon>Vertebrata</taxon>
        <taxon>Euteleostomi</taxon>
        <taxon>Actinopterygii</taxon>
        <taxon>Neopterygii</taxon>
        <taxon>Teleostei</taxon>
        <taxon>Osteoglossocephala</taxon>
        <taxon>Osteoglossomorpha</taxon>
        <taxon>Osteoglossiformes</taxon>
        <taxon>Osteoglossidae</taxon>
        <taxon>Scleropages</taxon>
    </lineage>
</organism>
<dbReference type="InterPro" id="IPR008197">
    <property type="entry name" value="WAP_dom"/>
</dbReference>
<dbReference type="Ensembl" id="ENSSFOT00015023495.2">
    <property type="protein sequence ID" value="ENSSFOP00015023240.2"/>
    <property type="gene ID" value="ENSSFOG00015014894.2"/>
</dbReference>
<dbReference type="GO" id="GO:0030182">
    <property type="term" value="P:neuron differentiation"/>
    <property type="evidence" value="ECO:0007669"/>
    <property type="project" value="TreeGrafter"/>
</dbReference>
<feature type="domain" description="WAP" evidence="4">
    <location>
        <begin position="125"/>
        <end position="174"/>
    </location>
</feature>
<feature type="domain" description="Fibronectin type-III" evidence="3">
    <location>
        <begin position="184"/>
        <end position="284"/>
    </location>
</feature>
<dbReference type="PANTHER" id="PTHR14131">
    <property type="entry name" value="ANOSMIN"/>
    <property type="match status" value="1"/>
</dbReference>
<protein>
    <submittedName>
        <fullName evidence="5">Anosmin 1b</fullName>
    </submittedName>
</protein>
<dbReference type="Gene3D" id="2.60.40.10">
    <property type="entry name" value="Immunoglobulins"/>
    <property type="match status" value="2"/>
</dbReference>
<dbReference type="GeneTree" id="ENSGT00440000033720"/>
<feature type="region of interest" description="Disordered" evidence="1">
    <location>
        <begin position="387"/>
        <end position="419"/>
    </location>
</feature>
<dbReference type="InterPro" id="IPR013783">
    <property type="entry name" value="Ig-like_fold"/>
</dbReference>
<feature type="chain" id="PRO_5034317247" evidence="2">
    <location>
        <begin position="30"/>
        <end position="616"/>
    </location>
</feature>
<dbReference type="CDD" id="cd00199">
    <property type="entry name" value="WAP"/>
    <property type="match status" value="1"/>
</dbReference>
<keyword evidence="6" id="KW-1185">Reference proteome</keyword>
<dbReference type="SMART" id="SM00217">
    <property type="entry name" value="WAP"/>
    <property type="match status" value="1"/>
</dbReference>
<evidence type="ECO:0000256" key="1">
    <source>
        <dbReference type="SAM" id="MobiDB-lite"/>
    </source>
</evidence>
<name>A0A8C9RY44_SCLFO</name>
<reference evidence="5" key="3">
    <citation type="submission" date="2025-09" db="UniProtKB">
        <authorList>
            <consortium name="Ensembl"/>
        </authorList>
    </citation>
    <scope>IDENTIFICATION</scope>
</reference>
<feature type="compositionally biased region" description="Polar residues" evidence="1">
    <location>
        <begin position="400"/>
        <end position="419"/>
    </location>
</feature>
<evidence type="ECO:0000313" key="6">
    <source>
        <dbReference type="Proteomes" id="UP000694397"/>
    </source>
</evidence>
<dbReference type="InterPro" id="IPR003961">
    <property type="entry name" value="FN3_dom"/>
</dbReference>
<dbReference type="InterPro" id="IPR040957">
    <property type="entry name" value="Anosmin-1_Cys_box"/>
</dbReference>
<dbReference type="InterPro" id="IPR036116">
    <property type="entry name" value="FN3_sf"/>
</dbReference>
<accession>A0A8C9RY44</accession>
<dbReference type="InterPro" id="IPR036645">
    <property type="entry name" value="Elafin-like_sf"/>
</dbReference>
<dbReference type="PRINTS" id="PR00003">
    <property type="entry name" value="4DISULPHCORE"/>
</dbReference>
<evidence type="ECO:0000259" key="4">
    <source>
        <dbReference type="PROSITE" id="PS51390"/>
    </source>
</evidence>
<dbReference type="Pfam" id="PF17869">
    <property type="entry name" value="Cys_box"/>
    <property type="match status" value="1"/>
</dbReference>
<reference evidence="5 6" key="1">
    <citation type="submission" date="2019-04" db="EMBL/GenBank/DDBJ databases">
        <authorList>
            <consortium name="Wellcome Sanger Institute Data Sharing"/>
        </authorList>
    </citation>
    <scope>NUCLEOTIDE SEQUENCE [LARGE SCALE GENOMIC DNA]</scope>
</reference>
<feature type="signal peptide" evidence="2">
    <location>
        <begin position="1"/>
        <end position="29"/>
    </location>
</feature>
<dbReference type="FunFam" id="4.10.75.10:FF:000001">
    <property type="entry name" value="Anosmin 1"/>
    <property type="match status" value="1"/>
</dbReference>
<gene>
    <name evidence="5" type="primary">LOC108921446</name>
</gene>
<dbReference type="PANTHER" id="PTHR14131:SF7">
    <property type="entry name" value="ANOSMIN 1B"/>
    <property type="match status" value="1"/>
</dbReference>
<dbReference type="AlphaFoldDB" id="A0A8C9RY44"/>
<dbReference type="SUPFAM" id="SSF49265">
    <property type="entry name" value="Fibronectin type III"/>
    <property type="match status" value="1"/>
</dbReference>
<evidence type="ECO:0000259" key="3">
    <source>
        <dbReference type="PROSITE" id="PS50853"/>
    </source>
</evidence>
<dbReference type="PROSITE" id="PS50853">
    <property type="entry name" value="FN3"/>
    <property type="match status" value="2"/>
</dbReference>
<sequence>TFFIRTICCRMYADRVSLLVACCLLGCGAARRSGREDAATLERIAGARCASRCLALHMTQLSARFTHLQVGWIMDERINFHHICFGLQCLHPCKELWETKRRSLSQKACEHHECATSAAFLGSLRTQKQGDCPPTARASGFAAACVESCAADRDCPGARKCCPNGCGHTCQAPANLYQGVPLRPRRDITFLEDQHGWLTVSWVSRFNVSAEPVLYILQRRWDQGIRPSEDPASDWQTVLMTMENQAVMKDLKPHRWYQFRVSAVNSQGTRGFTAPSSHFLSWRDPSPPAKPQNLRRAELRERPDGSVSVLVLWDPPKEDEVAVHHYRVSWRACKGRRTGRGRTERVRVTEGMELRDLRPDTAYVVQVQAVAYGGQKRMRSSRSQLTFATPSQGKVPASPVTGQASNELPSSGPAHNSARSPALRLEAAAPHYHSHRLRVKVHWRRLQTVKDSSTYRLRWSPEVCAHNETRSERTAIVQGTHFVITDLLFACKYRVAVKPLSGQSQRSEAVTSVITPPCGTLAGSGAKSVSCAGEERHPLVAKVPLRPEKLTAAFRTIDGSLRGEFGWRLSHAGPGRGPVAGLRFSLSPLPPDSLAPHTQLLPPVSPELGTCSVILK</sequence>
<evidence type="ECO:0000256" key="2">
    <source>
        <dbReference type="SAM" id="SignalP"/>
    </source>
</evidence>